<name>A0A2S1GN81_9CAUD</name>
<keyword evidence="1" id="KW-0812">Transmembrane</keyword>
<organism evidence="2 3">
    <name type="scientific">Burkholderia phage vB_BmuP_KL4</name>
    <dbReference type="NCBI Taxonomy" id="2115967"/>
    <lineage>
        <taxon>Viruses</taxon>
        <taxon>Duplodnaviria</taxon>
        <taxon>Heunggongvirae</taxon>
        <taxon>Uroviricota</taxon>
        <taxon>Caudoviricetes</taxon>
        <taxon>Kelquatrovirus</taxon>
        <taxon>Kelquatrovirus KL4</taxon>
    </lineage>
</organism>
<keyword evidence="1" id="KW-0472">Membrane</keyword>
<protein>
    <submittedName>
        <fullName evidence="2">Uncharacterized protein</fullName>
    </submittedName>
</protein>
<reference evidence="2 3" key="2">
    <citation type="submission" date="2018-05" db="EMBL/GenBank/DDBJ databases">
        <title>Lysogenic conversion of Stenotrophomonas maltophilia by temperate phage DLP4.</title>
        <authorList>
            <person name="Dennis J."/>
            <person name="Stothard P."/>
        </authorList>
    </citation>
    <scope>NUCLEOTIDE SEQUENCE [LARGE SCALE GENOMIC DNA]</scope>
</reference>
<evidence type="ECO:0000256" key="1">
    <source>
        <dbReference type="SAM" id="Phobius"/>
    </source>
</evidence>
<dbReference type="EMBL" id="MH128984">
    <property type="protein sequence ID" value="AWD90842.1"/>
    <property type="molecule type" value="Genomic_DNA"/>
</dbReference>
<dbReference type="KEGG" id="vg:54991208"/>
<feature type="transmembrane region" description="Helical" evidence="1">
    <location>
        <begin position="43"/>
        <end position="64"/>
    </location>
</feature>
<keyword evidence="1" id="KW-1133">Transmembrane helix</keyword>
<reference evidence="2 3" key="1">
    <citation type="submission" date="2018-03" db="EMBL/GenBank/DDBJ databases">
        <authorList>
            <person name="Keele B.F."/>
        </authorList>
    </citation>
    <scope>NUCLEOTIDE SEQUENCE [LARGE SCALE GENOMIC DNA]</scope>
</reference>
<feature type="transmembrane region" description="Helical" evidence="1">
    <location>
        <begin position="16"/>
        <end position="37"/>
    </location>
</feature>
<dbReference type="Proteomes" id="UP000246280">
    <property type="component" value="Segment"/>
</dbReference>
<evidence type="ECO:0000313" key="2">
    <source>
        <dbReference type="EMBL" id="AWD90842.1"/>
    </source>
</evidence>
<accession>A0A2S1GN81</accession>
<dbReference type="RefSeq" id="YP_009800705.1">
    <property type="nucleotide sequence ID" value="NC_047958.1"/>
</dbReference>
<proteinExistence type="predicted"/>
<evidence type="ECO:0000313" key="3">
    <source>
        <dbReference type="Proteomes" id="UP000246280"/>
    </source>
</evidence>
<keyword evidence="3" id="KW-1185">Reference proteome</keyword>
<sequence length="67" mass="7524">MMGKQTIQATGKDAKLLSLFGSLVIICSIFLIFANSIPDHSRLAVWGIVLGICIRLFARALAWWKYR</sequence>
<dbReference type="GeneID" id="54991208"/>